<dbReference type="Proteomes" id="UP000054359">
    <property type="component" value="Unassembled WGS sequence"/>
</dbReference>
<protein>
    <submittedName>
        <fullName evidence="6">WD repeat-containing protein 3</fullName>
    </submittedName>
</protein>
<dbReference type="Pfam" id="PF04003">
    <property type="entry name" value="Utp12"/>
    <property type="match status" value="1"/>
</dbReference>
<dbReference type="InterPro" id="IPR051570">
    <property type="entry name" value="TBC1_cilium_biogenesis"/>
</dbReference>
<feature type="repeat" description="WD" evidence="4">
    <location>
        <begin position="34"/>
        <end position="75"/>
    </location>
</feature>
<dbReference type="GO" id="GO:0032040">
    <property type="term" value="C:small-subunit processome"/>
    <property type="evidence" value="ECO:0007669"/>
    <property type="project" value="TreeGrafter"/>
</dbReference>
<dbReference type="Gene3D" id="2.130.10.10">
    <property type="entry name" value="YVTN repeat-like/Quinoprotein amine dehydrogenase"/>
    <property type="match status" value="1"/>
</dbReference>
<dbReference type="InterPro" id="IPR015943">
    <property type="entry name" value="WD40/YVTN_repeat-like_dom_sf"/>
</dbReference>
<sequence>MDISYDSFLIVTGSEDKDVRIWSMEFGSCNKFLKRAHDKGITCLSFLPKTHYFFTGGRDNVIKQWDADNFQKITTLKGHQNEVSCMAVSPDGSTLVTASKDKSIRIWEKTNEILVLEEEQEKEREEDKEVEDLPVIPGEVNKEVGLPGLKTMETIKCVDQLIEAIDIYKEEIMKLKEHELECKKIGKELPPPTPHPLLTAFNTSSPIKYINKVINRIKSSELEGTLLYLPFNYVLDFLRILSEFVDRGWETELCERCASFLVRIHFGQILSSRNFQPVIEKLKDKLFSQVYHTRDMIGFVRIATHLQQRAIDAQEEVPVFTSILDGLQKKRKRSKRQLERHIVSFT</sequence>
<dbReference type="GO" id="GO:0030515">
    <property type="term" value="F:snoRNA binding"/>
    <property type="evidence" value="ECO:0007669"/>
    <property type="project" value="TreeGrafter"/>
</dbReference>
<keyword evidence="1 4" id="KW-0853">WD repeat</keyword>
<feature type="non-terminal residue" evidence="6">
    <location>
        <position position="346"/>
    </location>
</feature>
<feature type="repeat" description="WD" evidence="4">
    <location>
        <begin position="1"/>
        <end position="25"/>
    </location>
</feature>
<dbReference type="InterPro" id="IPR007148">
    <property type="entry name" value="SSU_processome_Utp12"/>
</dbReference>
<dbReference type="InterPro" id="IPR020472">
    <property type="entry name" value="WD40_PAC1"/>
</dbReference>
<name>A0A087TTW2_STEMI</name>
<evidence type="ECO:0000256" key="2">
    <source>
        <dbReference type="ARBA" id="ARBA00022737"/>
    </source>
</evidence>
<dbReference type="GO" id="GO:0030490">
    <property type="term" value="P:maturation of SSU-rRNA"/>
    <property type="evidence" value="ECO:0007669"/>
    <property type="project" value="TreeGrafter"/>
</dbReference>
<dbReference type="OrthoDB" id="6421525at2759"/>
<comment type="similarity">
    <text evidence="3">Belongs to the WD repeat WDR3/UTP12 family.</text>
</comment>
<dbReference type="InterPro" id="IPR036322">
    <property type="entry name" value="WD40_repeat_dom_sf"/>
</dbReference>
<organism evidence="6 7">
    <name type="scientific">Stegodyphus mimosarum</name>
    <name type="common">African social velvet spider</name>
    <dbReference type="NCBI Taxonomy" id="407821"/>
    <lineage>
        <taxon>Eukaryota</taxon>
        <taxon>Metazoa</taxon>
        <taxon>Ecdysozoa</taxon>
        <taxon>Arthropoda</taxon>
        <taxon>Chelicerata</taxon>
        <taxon>Arachnida</taxon>
        <taxon>Araneae</taxon>
        <taxon>Araneomorphae</taxon>
        <taxon>Entelegynae</taxon>
        <taxon>Eresoidea</taxon>
        <taxon>Eresidae</taxon>
        <taxon>Stegodyphus</taxon>
    </lineage>
</organism>
<evidence type="ECO:0000313" key="7">
    <source>
        <dbReference type="Proteomes" id="UP000054359"/>
    </source>
</evidence>
<dbReference type="InterPro" id="IPR001680">
    <property type="entry name" value="WD40_rpt"/>
</dbReference>
<keyword evidence="7" id="KW-1185">Reference proteome</keyword>
<dbReference type="AlphaFoldDB" id="A0A087TTW2"/>
<dbReference type="SUPFAM" id="SSF50978">
    <property type="entry name" value="WD40 repeat-like"/>
    <property type="match status" value="1"/>
</dbReference>
<evidence type="ECO:0000256" key="1">
    <source>
        <dbReference type="ARBA" id="ARBA00022574"/>
    </source>
</evidence>
<dbReference type="GO" id="GO:0034388">
    <property type="term" value="C:Pwp2p-containing subcomplex of 90S preribosome"/>
    <property type="evidence" value="ECO:0007669"/>
    <property type="project" value="TreeGrafter"/>
</dbReference>
<dbReference type="OMA" id="HELECKK"/>
<evidence type="ECO:0000256" key="4">
    <source>
        <dbReference type="PROSITE-ProRule" id="PRU00221"/>
    </source>
</evidence>
<dbReference type="Pfam" id="PF25172">
    <property type="entry name" value="Beta-prop_WDR3_2nd"/>
    <property type="match status" value="1"/>
</dbReference>
<reference evidence="6 7" key="1">
    <citation type="submission" date="2013-11" db="EMBL/GenBank/DDBJ databases">
        <title>Genome sequencing of Stegodyphus mimosarum.</title>
        <authorList>
            <person name="Bechsgaard J."/>
        </authorList>
    </citation>
    <scope>NUCLEOTIDE SEQUENCE [LARGE SCALE GENOMIC DNA]</scope>
</reference>
<evidence type="ECO:0000313" key="6">
    <source>
        <dbReference type="EMBL" id="KFM68551.1"/>
    </source>
</evidence>
<accession>A0A087TTW2</accession>
<proteinExistence type="inferred from homology"/>
<feature type="domain" description="Small-subunit processome Utp12" evidence="5">
    <location>
        <begin position="209"/>
        <end position="299"/>
    </location>
</feature>
<keyword evidence="2" id="KW-0677">Repeat</keyword>
<feature type="repeat" description="WD" evidence="4">
    <location>
        <begin position="76"/>
        <end position="108"/>
    </location>
</feature>
<dbReference type="PANTHER" id="PTHR19853:SF0">
    <property type="entry name" value="WD REPEAT-CONTAINING PROTEIN 3"/>
    <property type="match status" value="1"/>
</dbReference>
<dbReference type="PRINTS" id="PR00320">
    <property type="entry name" value="GPROTEINBRPT"/>
</dbReference>
<dbReference type="PROSITE" id="PS50294">
    <property type="entry name" value="WD_REPEATS_REGION"/>
    <property type="match status" value="3"/>
</dbReference>
<dbReference type="PROSITE" id="PS50082">
    <property type="entry name" value="WD_REPEATS_2"/>
    <property type="match status" value="3"/>
</dbReference>
<evidence type="ECO:0000259" key="5">
    <source>
        <dbReference type="Pfam" id="PF04003"/>
    </source>
</evidence>
<dbReference type="EMBL" id="KK116708">
    <property type="protein sequence ID" value="KFM68551.1"/>
    <property type="molecule type" value="Genomic_DNA"/>
</dbReference>
<dbReference type="STRING" id="407821.A0A087TTW2"/>
<gene>
    <name evidence="6" type="ORF">X975_24126</name>
</gene>
<dbReference type="FunFam" id="2.130.10.10:FF:000178">
    <property type="entry name" value="WD repeat domain 3"/>
    <property type="match status" value="1"/>
</dbReference>
<evidence type="ECO:0000256" key="3">
    <source>
        <dbReference type="ARBA" id="ARBA00038229"/>
    </source>
</evidence>
<dbReference type="SMART" id="SM00320">
    <property type="entry name" value="WD40"/>
    <property type="match status" value="2"/>
</dbReference>
<dbReference type="PANTHER" id="PTHR19853">
    <property type="entry name" value="WD REPEAT CONTAINING PROTEIN 3 WDR3"/>
    <property type="match status" value="1"/>
</dbReference>